<feature type="transmembrane region" description="Helical" evidence="11">
    <location>
        <begin position="436"/>
        <end position="454"/>
    </location>
</feature>
<evidence type="ECO:0000256" key="4">
    <source>
        <dbReference type="ARBA" id="ARBA00022670"/>
    </source>
</evidence>
<evidence type="ECO:0000313" key="14">
    <source>
        <dbReference type="Proteomes" id="UP000066284"/>
    </source>
</evidence>
<dbReference type="InterPro" id="IPR008915">
    <property type="entry name" value="Peptidase_M50"/>
</dbReference>
<keyword evidence="5 11" id="KW-0812">Transmembrane</keyword>
<dbReference type="SUPFAM" id="SSF50156">
    <property type="entry name" value="PDZ domain-like"/>
    <property type="match status" value="2"/>
</dbReference>
<evidence type="ECO:0000256" key="7">
    <source>
        <dbReference type="ARBA" id="ARBA00022833"/>
    </source>
</evidence>
<dbReference type="STRING" id="1715989.NITINOP_1981"/>
<feature type="transmembrane region" description="Helical" evidence="11">
    <location>
        <begin position="386"/>
        <end position="406"/>
    </location>
</feature>
<evidence type="ECO:0000313" key="13">
    <source>
        <dbReference type="EMBL" id="CUQ66953.1"/>
    </source>
</evidence>
<sequence length="463" mass="49662">MISAITWSPDTLWLLLQKAWWFLVVLGVLVAFHELGHFLAARWVGVKVLKFSIGFGPKLFGRQVGETEYLLSAIPLGGYVKLFGEEEAEATTAEDRRRSFAHQSLGGKILIVAAGPGFNFILAYLIFAGWLATGSPLFVPTFRDLSADIEALVPTSPAAKAGMEVGDRVVKVNGKDISTKSELLDAVAKSNGESITLEVSRDGRMKTLTVAPAPIPGAAADGEESAYTIGVEEIPPLVTAVMHGSPASAAGFQPGDRVVTIEGQPIYTWSQMTTLVKEHPDRPLRVEVLRNGQRVALTVTPSVEKVTVGGQTVEIGKIGISGPGRSLMRSDNLFEALYHGLDATWGWTELTTVGLYKMVVGDISSKNIGGPLTIANISGEAASQGASSVVFLIAILSINLGVLNLLPIPILDGGHLLFFLIEGILRKPLGDRQREVAQQVGLVLLVGVMIFAFWNDLERIFAR</sequence>
<evidence type="ECO:0000256" key="3">
    <source>
        <dbReference type="ARBA" id="ARBA00007931"/>
    </source>
</evidence>
<keyword evidence="7 11" id="KW-0862">Zinc</keyword>
<evidence type="ECO:0000256" key="2">
    <source>
        <dbReference type="ARBA" id="ARBA00004141"/>
    </source>
</evidence>
<gene>
    <name evidence="13" type="primary">ecfE</name>
    <name evidence="13" type="ORF">NITINOP_1981</name>
</gene>
<feature type="domain" description="PDZ" evidence="12">
    <location>
        <begin position="149"/>
        <end position="203"/>
    </location>
</feature>
<dbReference type="CDD" id="cd23081">
    <property type="entry name" value="cpPDZ_EcRseP-like"/>
    <property type="match status" value="1"/>
</dbReference>
<keyword evidence="8 11" id="KW-1133">Transmembrane helix</keyword>
<dbReference type="InterPro" id="IPR041489">
    <property type="entry name" value="PDZ_6"/>
</dbReference>
<dbReference type="Pfam" id="PF17820">
    <property type="entry name" value="PDZ_6"/>
    <property type="match status" value="2"/>
</dbReference>
<protein>
    <recommendedName>
        <fullName evidence="11">Zinc metalloprotease</fullName>
        <ecNumber evidence="11">3.4.24.-</ecNumber>
    </recommendedName>
</protein>
<evidence type="ECO:0000256" key="8">
    <source>
        <dbReference type="ARBA" id="ARBA00022989"/>
    </source>
</evidence>
<comment type="cofactor">
    <cofactor evidence="1 11">
        <name>Zn(2+)</name>
        <dbReference type="ChEBI" id="CHEBI:29105"/>
    </cofactor>
</comment>
<keyword evidence="6 11" id="KW-0378">Hydrolase</keyword>
<dbReference type="Proteomes" id="UP000066284">
    <property type="component" value="Chromosome 1"/>
</dbReference>
<dbReference type="CDD" id="cd06163">
    <property type="entry name" value="S2P-M50_PDZ_RseP-like"/>
    <property type="match status" value="2"/>
</dbReference>
<evidence type="ECO:0000256" key="10">
    <source>
        <dbReference type="ARBA" id="ARBA00023136"/>
    </source>
</evidence>
<dbReference type="EC" id="3.4.24.-" evidence="11"/>
<keyword evidence="10 11" id="KW-0472">Membrane</keyword>
<keyword evidence="4" id="KW-0645">Protease</keyword>
<dbReference type="AlphaFoldDB" id="A0A0S4KUG2"/>
<dbReference type="GO" id="GO:0006508">
    <property type="term" value="P:proteolysis"/>
    <property type="evidence" value="ECO:0007669"/>
    <property type="project" value="UniProtKB-KW"/>
</dbReference>
<evidence type="ECO:0000259" key="12">
    <source>
        <dbReference type="PROSITE" id="PS50106"/>
    </source>
</evidence>
<feature type="transmembrane region" description="Helical" evidence="11">
    <location>
        <begin position="20"/>
        <end position="40"/>
    </location>
</feature>
<evidence type="ECO:0000256" key="1">
    <source>
        <dbReference type="ARBA" id="ARBA00001947"/>
    </source>
</evidence>
<organism evidence="13 14">
    <name type="scientific">Candidatus Nitrospira inopinata</name>
    <dbReference type="NCBI Taxonomy" id="1715989"/>
    <lineage>
        <taxon>Bacteria</taxon>
        <taxon>Pseudomonadati</taxon>
        <taxon>Nitrospirota</taxon>
        <taxon>Nitrospiria</taxon>
        <taxon>Nitrospirales</taxon>
        <taxon>Nitrospiraceae</taxon>
        <taxon>Nitrospira</taxon>
    </lineage>
</organism>
<dbReference type="PANTHER" id="PTHR42837">
    <property type="entry name" value="REGULATOR OF SIGMA-E PROTEASE RSEP"/>
    <property type="match status" value="1"/>
</dbReference>
<dbReference type="GO" id="GO:0016020">
    <property type="term" value="C:membrane"/>
    <property type="evidence" value="ECO:0007669"/>
    <property type="project" value="UniProtKB-SubCell"/>
</dbReference>
<dbReference type="SMART" id="SM00228">
    <property type="entry name" value="PDZ"/>
    <property type="match status" value="2"/>
</dbReference>
<feature type="transmembrane region" description="Helical" evidence="11">
    <location>
        <begin position="105"/>
        <end position="132"/>
    </location>
</feature>
<proteinExistence type="inferred from homology"/>
<dbReference type="PROSITE" id="PS50106">
    <property type="entry name" value="PDZ"/>
    <property type="match status" value="2"/>
</dbReference>
<evidence type="ECO:0000256" key="9">
    <source>
        <dbReference type="ARBA" id="ARBA00023049"/>
    </source>
</evidence>
<dbReference type="OrthoDB" id="9782003at2"/>
<dbReference type="EMBL" id="LN885086">
    <property type="protein sequence ID" value="CUQ66953.1"/>
    <property type="molecule type" value="Genomic_DNA"/>
</dbReference>
<dbReference type="InterPro" id="IPR001478">
    <property type="entry name" value="PDZ"/>
</dbReference>
<dbReference type="PANTHER" id="PTHR42837:SF2">
    <property type="entry name" value="MEMBRANE METALLOPROTEASE ARASP2, CHLOROPLASTIC-RELATED"/>
    <property type="match status" value="1"/>
</dbReference>
<evidence type="ECO:0000256" key="11">
    <source>
        <dbReference type="RuleBase" id="RU362031"/>
    </source>
</evidence>
<dbReference type="Pfam" id="PF02163">
    <property type="entry name" value="Peptidase_M50"/>
    <property type="match status" value="1"/>
</dbReference>
<dbReference type="InterPro" id="IPR004387">
    <property type="entry name" value="Pept_M50_Zn"/>
</dbReference>
<dbReference type="GO" id="GO:0046872">
    <property type="term" value="F:metal ion binding"/>
    <property type="evidence" value="ECO:0007669"/>
    <property type="project" value="UniProtKB-KW"/>
</dbReference>
<accession>A0A0S4KUG2</accession>
<feature type="domain" description="PDZ" evidence="12">
    <location>
        <begin position="194"/>
        <end position="266"/>
    </location>
</feature>
<comment type="similarity">
    <text evidence="3 11">Belongs to the peptidase M50B family.</text>
</comment>
<dbReference type="Gene3D" id="2.30.42.10">
    <property type="match status" value="2"/>
</dbReference>
<name>A0A0S4KUG2_9BACT</name>
<evidence type="ECO:0000256" key="5">
    <source>
        <dbReference type="ARBA" id="ARBA00022692"/>
    </source>
</evidence>
<reference evidence="14" key="1">
    <citation type="submission" date="2015-09" db="EMBL/GenBank/DDBJ databases">
        <authorList>
            <person name="Daims H."/>
        </authorList>
    </citation>
    <scope>NUCLEOTIDE SEQUENCE [LARGE SCALE GENOMIC DNA]</scope>
</reference>
<dbReference type="RefSeq" id="WP_158023322.1">
    <property type="nucleotide sequence ID" value="NZ_LN885086.1"/>
</dbReference>
<dbReference type="GO" id="GO:0004222">
    <property type="term" value="F:metalloendopeptidase activity"/>
    <property type="evidence" value="ECO:0007669"/>
    <property type="project" value="InterPro"/>
</dbReference>
<dbReference type="InterPro" id="IPR036034">
    <property type="entry name" value="PDZ_sf"/>
</dbReference>
<keyword evidence="9 11" id="KW-0482">Metalloprotease</keyword>
<dbReference type="KEGG" id="nio:NITINOP_1981"/>
<keyword evidence="14" id="KW-1185">Reference proteome</keyword>
<dbReference type="NCBIfam" id="TIGR00054">
    <property type="entry name" value="RIP metalloprotease RseP"/>
    <property type="match status" value="1"/>
</dbReference>
<keyword evidence="11" id="KW-0479">Metal-binding</keyword>
<evidence type="ECO:0000256" key="6">
    <source>
        <dbReference type="ARBA" id="ARBA00022801"/>
    </source>
</evidence>
<comment type="subcellular location">
    <subcellularLocation>
        <location evidence="2">Membrane</location>
        <topology evidence="2">Multi-pass membrane protein</topology>
    </subcellularLocation>
</comment>